<protein>
    <submittedName>
        <fullName evidence="2">Putative amidoligase enzyme</fullName>
    </submittedName>
</protein>
<sequence length="336" mass="38551">MTRSTLPGRDFLPPPRLTREDGEERRVGVELEFAAISAHEGARLVRDLFGGDIYEEDPHRYHVRDAELGDFTVELDTRHAHRSKPTEKETRKGIDRFFEEMGEELRSLYGDVSSLLVPCEIVCPPVPLTALPRVDDLVEALRGAGAVGTDDSPLHAFGAQLNPEIATTDPAWLTSMLRAYVLLSDWLREVTELDATRRIAAFADPFPKEYVERIVEPGYAPTLEGLIDDYLEDNPTRNRELDMLPLFCWLDEERVRSALPDEKIHARPTFHYRLPNADLGRAGWNVSVEWNRWRMVEKMAERPERLEAMGRAWSENARKMFPSPWAILSTEWMLLE</sequence>
<dbReference type="RefSeq" id="WP_092860495.1">
    <property type="nucleotide sequence ID" value="NZ_FOQH01000006.1"/>
</dbReference>
<keyword evidence="2" id="KW-0436">Ligase</keyword>
<accession>A0A1I3HS15</accession>
<keyword evidence="3" id="KW-1185">Reference proteome</keyword>
<evidence type="ECO:0000313" key="2">
    <source>
        <dbReference type="EMBL" id="SFI38290.1"/>
    </source>
</evidence>
<gene>
    <name evidence="2" type="ORF">SAMN05216258_106134</name>
</gene>
<dbReference type="AlphaFoldDB" id="A0A1I3HS15"/>
<feature type="region of interest" description="Disordered" evidence="1">
    <location>
        <begin position="1"/>
        <end position="24"/>
    </location>
</feature>
<name>A0A1I3HS15_9RHOB</name>
<dbReference type="STRING" id="1114924.SAMN05216258_106134"/>
<dbReference type="GO" id="GO:0016874">
    <property type="term" value="F:ligase activity"/>
    <property type="evidence" value="ECO:0007669"/>
    <property type="project" value="UniProtKB-KW"/>
</dbReference>
<dbReference type="EMBL" id="FOQH01000006">
    <property type="protein sequence ID" value="SFI38290.1"/>
    <property type="molecule type" value="Genomic_DNA"/>
</dbReference>
<evidence type="ECO:0000256" key="1">
    <source>
        <dbReference type="SAM" id="MobiDB-lite"/>
    </source>
</evidence>
<dbReference type="Pfam" id="PF12224">
    <property type="entry name" value="Amidoligase_2"/>
    <property type="match status" value="1"/>
</dbReference>
<evidence type="ECO:0000313" key="3">
    <source>
        <dbReference type="Proteomes" id="UP000199377"/>
    </source>
</evidence>
<dbReference type="InterPro" id="IPR022025">
    <property type="entry name" value="Amidoligase_2"/>
</dbReference>
<dbReference type="OrthoDB" id="5597599at2"/>
<dbReference type="Proteomes" id="UP000199377">
    <property type="component" value="Unassembled WGS sequence"/>
</dbReference>
<proteinExistence type="predicted"/>
<organism evidence="2 3">
    <name type="scientific">Albimonas pacifica</name>
    <dbReference type="NCBI Taxonomy" id="1114924"/>
    <lineage>
        <taxon>Bacteria</taxon>
        <taxon>Pseudomonadati</taxon>
        <taxon>Pseudomonadota</taxon>
        <taxon>Alphaproteobacteria</taxon>
        <taxon>Rhodobacterales</taxon>
        <taxon>Paracoccaceae</taxon>
        <taxon>Albimonas</taxon>
    </lineage>
</organism>
<reference evidence="2 3" key="1">
    <citation type="submission" date="2016-10" db="EMBL/GenBank/DDBJ databases">
        <authorList>
            <person name="de Groot N.N."/>
        </authorList>
    </citation>
    <scope>NUCLEOTIDE SEQUENCE [LARGE SCALE GENOMIC DNA]</scope>
    <source>
        <strain evidence="2 3">CGMCC 1.11030</strain>
    </source>
</reference>